<feature type="transmembrane region" description="Helical" evidence="7">
    <location>
        <begin position="59"/>
        <end position="83"/>
    </location>
</feature>
<organism evidence="8 9">
    <name type="scientific">Cohnella terricola</name>
    <dbReference type="NCBI Taxonomy" id="1289167"/>
    <lineage>
        <taxon>Bacteria</taxon>
        <taxon>Bacillati</taxon>
        <taxon>Bacillota</taxon>
        <taxon>Bacilli</taxon>
        <taxon>Bacillales</taxon>
        <taxon>Paenibacillaceae</taxon>
        <taxon>Cohnella</taxon>
    </lineage>
</organism>
<feature type="transmembrane region" description="Helical" evidence="7">
    <location>
        <begin position="95"/>
        <end position="117"/>
    </location>
</feature>
<feature type="transmembrane region" description="Helical" evidence="7">
    <location>
        <begin position="422"/>
        <end position="441"/>
    </location>
</feature>
<evidence type="ECO:0000256" key="1">
    <source>
        <dbReference type="ARBA" id="ARBA00004651"/>
    </source>
</evidence>
<dbReference type="CDD" id="cd13134">
    <property type="entry name" value="MATE_like_8"/>
    <property type="match status" value="1"/>
</dbReference>
<keyword evidence="2" id="KW-0813">Transport</keyword>
<dbReference type="AlphaFoldDB" id="A0A559JQF6"/>
<keyword evidence="6 7" id="KW-0472">Membrane</keyword>
<dbReference type="GO" id="GO:0005886">
    <property type="term" value="C:plasma membrane"/>
    <property type="evidence" value="ECO:0007669"/>
    <property type="project" value="UniProtKB-SubCell"/>
</dbReference>
<dbReference type="GO" id="GO:0042910">
    <property type="term" value="F:xenobiotic transmembrane transporter activity"/>
    <property type="evidence" value="ECO:0007669"/>
    <property type="project" value="InterPro"/>
</dbReference>
<evidence type="ECO:0000256" key="6">
    <source>
        <dbReference type="ARBA" id="ARBA00023136"/>
    </source>
</evidence>
<feature type="transmembrane region" description="Helical" evidence="7">
    <location>
        <begin position="393"/>
        <end position="416"/>
    </location>
</feature>
<dbReference type="EMBL" id="VNJJ01000003">
    <property type="protein sequence ID" value="TVY02109.1"/>
    <property type="molecule type" value="Genomic_DNA"/>
</dbReference>
<dbReference type="Pfam" id="PF01554">
    <property type="entry name" value="MatE"/>
    <property type="match status" value="2"/>
</dbReference>
<feature type="transmembrane region" description="Helical" evidence="7">
    <location>
        <begin position="137"/>
        <end position="158"/>
    </location>
</feature>
<feature type="transmembrane region" description="Helical" evidence="7">
    <location>
        <begin position="255"/>
        <end position="273"/>
    </location>
</feature>
<keyword evidence="9" id="KW-1185">Reference proteome</keyword>
<dbReference type="InterPro" id="IPR048279">
    <property type="entry name" value="MdtK-like"/>
</dbReference>
<dbReference type="PANTHER" id="PTHR42925">
    <property type="entry name" value="MULTIDRUG AND TOXIN EFFLUX PROTEIN MATE FAMILY"/>
    <property type="match status" value="1"/>
</dbReference>
<evidence type="ECO:0000256" key="5">
    <source>
        <dbReference type="ARBA" id="ARBA00022989"/>
    </source>
</evidence>
<sequence>MLSHIKSATPFDRSFNRQLFILVIPIALQNLISALAVTVDVIMLGFISQSAMSSASLAGQITFVLTLFYMGLATGAGILTAQYWGKNDLKTIERVFNIGCMFSSVVSFVFFAISMIMPDMLMKIFTHDGELIQYGSSFLQVLSFSYLVGGISQMYFSVIRSMENARASAWISSMSLLINIVLNAFCIFVLYPDNPQKAIVAVALSTVLARVIEFICCIAHSVRGDVKFKFPLRDTINRNLQKDFLKYTLPVQGNYLVWGGALTATAAIIGHVNSDMVAANSVASVIKNLAIVLCGGIASGGSVLIGKYLGNGEIEMAKRAGSKMKMYAMVFGVLAGVTILFIKPLVYQFVSLNEQAQSYLTGMLFICAYYCIPKSINSTTIGGIFVAGGDSKFGFWCDTIVMWGIILPLGYLSAFVWQFPPIALFAIICLDEVMKWPIALIRYHKYKWLNNITRDLSQAI</sequence>
<feature type="transmembrane region" description="Helical" evidence="7">
    <location>
        <begin position="20"/>
        <end position="47"/>
    </location>
</feature>
<dbReference type="PANTHER" id="PTHR42925:SF2">
    <property type="entry name" value="NA+ DRIVEN MULTIDRUG EFFLUX PUMP"/>
    <property type="match status" value="1"/>
</dbReference>
<accession>A0A559JQF6</accession>
<evidence type="ECO:0000313" key="8">
    <source>
        <dbReference type="EMBL" id="TVY02109.1"/>
    </source>
</evidence>
<dbReference type="PIRSF" id="PIRSF006603">
    <property type="entry name" value="DinF"/>
    <property type="match status" value="1"/>
</dbReference>
<dbReference type="Proteomes" id="UP000316330">
    <property type="component" value="Unassembled WGS sequence"/>
</dbReference>
<protein>
    <submittedName>
        <fullName evidence="8">MATE family efflux transporter</fullName>
    </submittedName>
</protein>
<evidence type="ECO:0000256" key="3">
    <source>
        <dbReference type="ARBA" id="ARBA00022475"/>
    </source>
</evidence>
<evidence type="ECO:0000256" key="7">
    <source>
        <dbReference type="SAM" id="Phobius"/>
    </source>
</evidence>
<feature type="transmembrane region" description="Helical" evidence="7">
    <location>
        <begin position="170"/>
        <end position="192"/>
    </location>
</feature>
<evidence type="ECO:0000313" key="9">
    <source>
        <dbReference type="Proteomes" id="UP000316330"/>
    </source>
</evidence>
<keyword evidence="5 7" id="KW-1133">Transmembrane helix</keyword>
<dbReference type="GO" id="GO:0015297">
    <property type="term" value="F:antiporter activity"/>
    <property type="evidence" value="ECO:0007669"/>
    <property type="project" value="InterPro"/>
</dbReference>
<gene>
    <name evidence="8" type="ORF">FPZ45_06605</name>
</gene>
<dbReference type="OrthoDB" id="9780160at2"/>
<comment type="subcellular location">
    <subcellularLocation>
        <location evidence="1">Cell membrane</location>
        <topology evidence="1">Multi-pass membrane protein</topology>
    </subcellularLocation>
</comment>
<dbReference type="InterPro" id="IPR047135">
    <property type="entry name" value="YsiQ"/>
</dbReference>
<feature type="transmembrane region" description="Helical" evidence="7">
    <location>
        <begin position="285"/>
        <end position="305"/>
    </location>
</feature>
<dbReference type="InterPro" id="IPR002528">
    <property type="entry name" value="MATE_fam"/>
</dbReference>
<keyword evidence="4 7" id="KW-0812">Transmembrane</keyword>
<comment type="caution">
    <text evidence="8">The sequence shown here is derived from an EMBL/GenBank/DDBJ whole genome shotgun (WGS) entry which is preliminary data.</text>
</comment>
<evidence type="ECO:0000256" key="2">
    <source>
        <dbReference type="ARBA" id="ARBA00022448"/>
    </source>
</evidence>
<reference evidence="8 9" key="1">
    <citation type="submission" date="2019-07" db="EMBL/GenBank/DDBJ databases">
        <authorList>
            <person name="Kim J."/>
        </authorList>
    </citation>
    <scope>NUCLEOTIDE SEQUENCE [LARGE SCALE GENOMIC DNA]</scope>
    <source>
        <strain evidence="8 9">G13</strain>
    </source>
</reference>
<dbReference type="RefSeq" id="WP_144699674.1">
    <property type="nucleotide sequence ID" value="NZ_VNJJ01000003.1"/>
</dbReference>
<proteinExistence type="predicted"/>
<feature type="transmembrane region" description="Helical" evidence="7">
    <location>
        <begin position="198"/>
        <end position="219"/>
    </location>
</feature>
<evidence type="ECO:0000256" key="4">
    <source>
        <dbReference type="ARBA" id="ARBA00022692"/>
    </source>
</evidence>
<feature type="transmembrane region" description="Helical" evidence="7">
    <location>
        <begin position="326"/>
        <end position="350"/>
    </location>
</feature>
<keyword evidence="3" id="KW-1003">Cell membrane</keyword>
<dbReference type="NCBIfam" id="TIGR00797">
    <property type="entry name" value="matE"/>
    <property type="match status" value="1"/>
</dbReference>
<name>A0A559JQF6_9BACL</name>